<evidence type="ECO:0000256" key="2">
    <source>
        <dbReference type="ARBA" id="ARBA00022614"/>
    </source>
</evidence>
<dbReference type="PROSITE" id="PS51450">
    <property type="entry name" value="LRR"/>
    <property type="match status" value="1"/>
</dbReference>
<dbReference type="InterPro" id="IPR001611">
    <property type="entry name" value="Leu-rich_rpt"/>
</dbReference>
<dbReference type="OrthoDB" id="433501at2759"/>
<protein>
    <submittedName>
        <fullName evidence="6">LRR 9 domain containing protein</fullName>
    </submittedName>
</protein>
<reference evidence="6" key="2">
    <citation type="submission" date="2014-03" db="EMBL/GenBank/DDBJ databases">
        <title>The whipworm genome and dual-species transcriptomics of an intimate host-pathogen interaction.</title>
        <authorList>
            <person name="Foth B.J."/>
            <person name="Tsai I.J."/>
            <person name="Reid A.J."/>
            <person name="Bancroft A.J."/>
            <person name="Nichol S."/>
            <person name="Tracey A."/>
            <person name="Holroyd N."/>
            <person name="Cotton J.A."/>
            <person name="Stanley E.J."/>
            <person name="Zarowiecki M."/>
            <person name="Liu J.Z."/>
            <person name="Huckvale T."/>
            <person name="Cooper P.J."/>
            <person name="Grencis R.K."/>
            <person name="Berriman M."/>
        </authorList>
    </citation>
    <scope>NUCLEOTIDE SEQUENCE [LARGE SCALE GENOMIC DNA]</scope>
</reference>
<comment type="subcellular location">
    <subcellularLocation>
        <location evidence="1">Nucleus</location>
    </subcellularLocation>
</comment>
<organism evidence="6 7">
    <name type="scientific">Trichuris trichiura</name>
    <name type="common">Whipworm</name>
    <name type="synonym">Trichocephalus trichiurus</name>
    <dbReference type="NCBI Taxonomy" id="36087"/>
    <lineage>
        <taxon>Eukaryota</taxon>
        <taxon>Metazoa</taxon>
        <taxon>Ecdysozoa</taxon>
        <taxon>Nematoda</taxon>
        <taxon>Enoplea</taxon>
        <taxon>Dorylaimia</taxon>
        <taxon>Trichinellida</taxon>
        <taxon>Trichuridae</taxon>
        <taxon>Trichuris</taxon>
    </lineage>
</organism>
<accession>A0A077ZHS3</accession>
<evidence type="ECO:0000313" key="6">
    <source>
        <dbReference type="EMBL" id="CDW59947.1"/>
    </source>
</evidence>
<dbReference type="STRING" id="36087.A0A077ZHS3"/>
<reference evidence="6" key="1">
    <citation type="submission" date="2014-01" db="EMBL/GenBank/DDBJ databases">
        <authorList>
            <person name="Aslett M."/>
        </authorList>
    </citation>
    <scope>NUCLEOTIDE SEQUENCE</scope>
</reference>
<keyword evidence="2" id="KW-0433">Leucine-rich repeat</keyword>
<dbReference type="PANTHER" id="PTHR10552">
    <property type="entry name" value="U2 SMALL NUCLEAR RIBONUCLEOPROTEIN A"/>
    <property type="match status" value="1"/>
</dbReference>
<dbReference type="SUPFAM" id="SSF52058">
    <property type="entry name" value="L domain-like"/>
    <property type="match status" value="1"/>
</dbReference>
<dbReference type="InterPro" id="IPR032675">
    <property type="entry name" value="LRR_dom_sf"/>
</dbReference>
<dbReference type="GO" id="GO:0005686">
    <property type="term" value="C:U2 snRNP"/>
    <property type="evidence" value="ECO:0007669"/>
    <property type="project" value="TreeGrafter"/>
</dbReference>
<comment type="similarity">
    <text evidence="5">Belongs to the U2 small nuclear ribonucleoprotein A family.</text>
</comment>
<evidence type="ECO:0000256" key="1">
    <source>
        <dbReference type="ARBA" id="ARBA00004123"/>
    </source>
</evidence>
<gene>
    <name evidence="6" type="ORF">TTRE_0000829401</name>
</gene>
<dbReference type="EMBL" id="HG806796">
    <property type="protein sequence ID" value="CDW59947.1"/>
    <property type="molecule type" value="Genomic_DNA"/>
</dbReference>
<dbReference type="PANTHER" id="PTHR10552:SF6">
    <property type="entry name" value="U2 SMALL NUCLEAR RIBONUCLEOPROTEIN A"/>
    <property type="match status" value="1"/>
</dbReference>
<evidence type="ECO:0000313" key="7">
    <source>
        <dbReference type="Proteomes" id="UP000030665"/>
    </source>
</evidence>
<dbReference type="Gene3D" id="3.80.10.10">
    <property type="entry name" value="Ribonuclease Inhibitor"/>
    <property type="match status" value="1"/>
</dbReference>
<keyword evidence="4" id="KW-0539">Nucleus</keyword>
<evidence type="ECO:0000256" key="5">
    <source>
        <dbReference type="ARBA" id="ARBA00024196"/>
    </source>
</evidence>
<keyword evidence="3" id="KW-0677">Repeat</keyword>
<dbReference type="GO" id="GO:0030620">
    <property type="term" value="F:U2 snRNA binding"/>
    <property type="evidence" value="ECO:0007669"/>
    <property type="project" value="InterPro"/>
</dbReference>
<dbReference type="Pfam" id="PF14580">
    <property type="entry name" value="LRR_9"/>
    <property type="match status" value="1"/>
</dbReference>
<proteinExistence type="inferred from homology"/>
<sequence>MTCSTWDLCFLGYKIPVIENLGATHDQFDTIDFTNNDLKRIENFPTLRRVKSLFFTNNRISCLDPSVAESLPNLKTLVLTNNVFEELGDLEPLASFPKLEYLSLMGNPVTHKPLYRLFVIFTVPQVRVLDYKRVRAVVSVL</sequence>
<evidence type="ECO:0000256" key="3">
    <source>
        <dbReference type="ARBA" id="ARBA00022737"/>
    </source>
</evidence>
<name>A0A077ZHS3_TRITR</name>
<dbReference type="AlphaFoldDB" id="A0A077ZHS3"/>
<dbReference type="Proteomes" id="UP000030665">
    <property type="component" value="Unassembled WGS sequence"/>
</dbReference>
<evidence type="ECO:0000256" key="4">
    <source>
        <dbReference type="ARBA" id="ARBA00023242"/>
    </source>
</evidence>
<dbReference type="InterPro" id="IPR044640">
    <property type="entry name" value="RU2A"/>
</dbReference>
<dbReference type="GO" id="GO:0000398">
    <property type="term" value="P:mRNA splicing, via spliceosome"/>
    <property type="evidence" value="ECO:0007669"/>
    <property type="project" value="InterPro"/>
</dbReference>
<keyword evidence="7" id="KW-1185">Reference proteome</keyword>